<evidence type="ECO:0000313" key="3">
    <source>
        <dbReference type="Proteomes" id="UP001054821"/>
    </source>
</evidence>
<reference evidence="2 3" key="1">
    <citation type="journal article" date="2022" name="G3 (Bethesda)">
        <title>Whole-genome sequence and methylome profiling of the almond [Prunus dulcis (Mill.) D.A. Webb] cultivar 'Nonpareil'.</title>
        <authorList>
            <person name="D'Amico-Willman K.M."/>
            <person name="Ouma W.Z."/>
            <person name="Meulia T."/>
            <person name="Sideli G.M."/>
            <person name="Gradziel T.M."/>
            <person name="Fresnedo-Ramirez J."/>
        </authorList>
    </citation>
    <scope>NUCLEOTIDE SEQUENCE [LARGE SCALE GENOMIC DNA]</scope>
    <source>
        <strain evidence="2">Clone GOH B32 T37-40</strain>
    </source>
</reference>
<name>A0AAD4VRK0_PRUDU</name>
<feature type="domain" description="RPW8" evidence="1">
    <location>
        <begin position="2"/>
        <end position="70"/>
    </location>
</feature>
<keyword evidence="3" id="KW-1185">Reference proteome</keyword>
<protein>
    <recommendedName>
        <fullName evidence="1">RPW8 domain-containing protein</fullName>
    </recommendedName>
</protein>
<organism evidence="2 3">
    <name type="scientific">Prunus dulcis</name>
    <name type="common">Almond</name>
    <name type="synonym">Amygdalus dulcis</name>
    <dbReference type="NCBI Taxonomy" id="3755"/>
    <lineage>
        <taxon>Eukaryota</taxon>
        <taxon>Viridiplantae</taxon>
        <taxon>Streptophyta</taxon>
        <taxon>Embryophyta</taxon>
        <taxon>Tracheophyta</taxon>
        <taxon>Spermatophyta</taxon>
        <taxon>Magnoliopsida</taxon>
        <taxon>eudicotyledons</taxon>
        <taxon>Gunneridae</taxon>
        <taxon>Pentapetalae</taxon>
        <taxon>rosids</taxon>
        <taxon>fabids</taxon>
        <taxon>Rosales</taxon>
        <taxon>Rosaceae</taxon>
        <taxon>Amygdaloideae</taxon>
        <taxon>Amygdaleae</taxon>
        <taxon>Prunus</taxon>
    </lineage>
</organism>
<evidence type="ECO:0000259" key="1">
    <source>
        <dbReference type="Pfam" id="PF05659"/>
    </source>
</evidence>
<accession>A0AAD4VRK0</accession>
<dbReference type="Gene3D" id="3.40.50.300">
    <property type="entry name" value="P-loop containing nucleotide triphosphate hydrolases"/>
    <property type="match status" value="1"/>
</dbReference>
<evidence type="ECO:0000313" key="2">
    <source>
        <dbReference type="EMBL" id="KAI5329263.1"/>
    </source>
</evidence>
<sequence>MLFGVVIQVKDKTKMFKRILGYLNSMLDSLKPLIEEITEYNKVLHLPKEELENFTIQMEMRVELIHKCSKGTRDVKKTLDSVAKIEDGVKRIEGSGDVQGQTDIGIGEPTLPTLEAPDAENDMTEYVPSTVTVSFDVLLRELKKKLLKDKASALVLTGPQGCGKTTLAKTNLSR</sequence>
<dbReference type="EMBL" id="JAJFAZ020000005">
    <property type="protein sequence ID" value="KAI5329263.1"/>
    <property type="molecule type" value="Genomic_DNA"/>
</dbReference>
<dbReference type="AlphaFoldDB" id="A0AAD4VRK0"/>
<dbReference type="Pfam" id="PF05659">
    <property type="entry name" value="RPW8"/>
    <property type="match status" value="1"/>
</dbReference>
<dbReference type="Proteomes" id="UP001054821">
    <property type="component" value="Chromosome 5"/>
</dbReference>
<dbReference type="InterPro" id="IPR008808">
    <property type="entry name" value="Powdery_mildew-R_dom"/>
</dbReference>
<proteinExistence type="predicted"/>
<comment type="caution">
    <text evidence="2">The sequence shown here is derived from an EMBL/GenBank/DDBJ whole genome shotgun (WGS) entry which is preliminary data.</text>
</comment>
<dbReference type="SUPFAM" id="SSF52540">
    <property type="entry name" value="P-loop containing nucleoside triphosphate hydrolases"/>
    <property type="match status" value="1"/>
</dbReference>
<dbReference type="InterPro" id="IPR027417">
    <property type="entry name" value="P-loop_NTPase"/>
</dbReference>
<gene>
    <name evidence="2" type="ORF">L3X38_028660</name>
</gene>